<dbReference type="GO" id="GO:0016020">
    <property type="term" value="C:membrane"/>
    <property type="evidence" value="ECO:0007669"/>
    <property type="project" value="InterPro"/>
</dbReference>
<dbReference type="EMBL" id="JAULSY010000076">
    <property type="protein sequence ID" value="KAK0667191.1"/>
    <property type="molecule type" value="Genomic_DNA"/>
</dbReference>
<evidence type="ECO:0000313" key="2">
    <source>
        <dbReference type="EMBL" id="KAK0667191.1"/>
    </source>
</evidence>
<keyword evidence="1" id="KW-1133">Transmembrane helix</keyword>
<dbReference type="PANTHER" id="PTHR12224">
    <property type="entry name" value="BETA-1,4-MANNOSYL-GLYCOPROTEIN BETA-1,4-N-ACETYLGLUCOSAMINYL-TRANSFERASE"/>
    <property type="match status" value="1"/>
</dbReference>
<reference evidence="2" key="1">
    <citation type="submission" date="2023-06" db="EMBL/GenBank/DDBJ databases">
        <title>Genome-scale phylogeny and comparative genomics of the fungal order Sordariales.</title>
        <authorList>
            <consortium name="Lawrence Berkeley National Laboratory"/>
            <person name="Hensen N."/>
            <person name="Bonometti L."/>
            <person name="Westerberg I."/>
            <person name="Brannstrom I.O."/>
            <person name="Guillou S."/>
            <person name="Cros-Aarteil S."/>
            <person name="Calhoun S."/>
            <person name="Haridas S."/>
            <person name="Kuo A."/>
            <person name="Mondo S."/>
            <person name="Pangilinan J."/>
            <person name="Riley R."/>
            <person name="Labutti K."/>
            <person name="Andreopoulos B."/>
            <person name="Lipzen A."/>
            <person name="Chen C."/>
            <person name="Yanf M."/>
            <person name="Daum C."/>
            <person name="Ng V."/>
            <person name="Clum A."/>
            <person name="Steindorff A."/>
            <person name="Ohm R."/>
            <person name="Martin F."/>
            <person name="Silar P."/>
            <person name="Natvig D."/>
            <person name="Lalanne C."/>
            <person name="Gautier V."/>
            <person name="Ament-Velasquez S.L."/>
            <person name="Kruys A."/>
            <person name="Hutchinson M.I."/>
            <person name="Powell A.J."/>
            <person name="Barry K."/>
            <person name="Miller A.N."/>
            <person name="Grigoriev I.V."/>
            <person name="Debuchy R."/>
            <person name="Gladieux P."/>
            <person name="Thoren M.H."/>
            <person name="Johannesson H."/>
        </authorList>
    </citation>
    <scope>NUCLEOTIDE SEQUENCE</scope>
    <source>
        <strain evidence="2">CBS 307.81</strain>
    </source>
</reference>
<dbReference type="Proteomes" id="UP001174997">
    <property type="component" value="Unassembled WGS sequence"/>
</dbReference>
<name>A0AA39ZAT6_9PEZI</name>
<dbReference type="InterPro" id="IPR006813">
    <property type="entry name" value="Glyco_trans_17"/>
</dbReference>
<dbReference type="Pfam" id="PF04724">
    <property type="entry name" value="Glyco_transf_17"/>
    <property type="match status" value="1"/>
</dbReference>
<accession>A0AA39ZAT6</accession>
<keyword evidence="3" id="KW-1185">Reference proteome</keyword>
<keyword evidence="1" id="KW-0812">Transmembrane</keyword>
<comment type="caution">
    <text evidence="2">The sequence shown here is derived from an EMBL/GenBank/DDBJ whole genome shotgun (WGS) entry which is preliminary data.</text>
</comment>
<proteinExistence type="predicted"/>
<dbReference type="GO" id="GO:0003830">
    <property type="term" value="F:beta-1,4-mannosylglycoprotein 4-beta-N-acetylglucosaminyltransferase activity"/>
    <property type="evidence" value="ECO:0007669"/>
    <property type="project" value="InterPro"/>
</dbReference>
<evidence type="ECO:0000313" key="3">
    <source>
        <dbReference type="Proteomes" id="UP001174997"/>
    </source>
</evidence>
<dbReference type="AlphaFoldDB" id="A0AA39ZAT6"/>
<evidence type="ECO:0000256" key="1">
    <source>
        <dbReference type="SAM" id="Phobius"/>
    </source>
</evidence>
<protein>
    <submittedName>
        <fullName evidence="2">Family 17 putative glycosyltransferase</fullName>
    </submittedName>
</protein>
<dbReference type="PANTHER" id="PTHR12224:SF0">
    <property type="entry name" value="BETA-1,4-MANNOSYL-GLYCOPROTEIN 4-BETA-N-ACETYLGLUCOSAMINYLTRANSFERASE"/>
    <property type="match status" value="1"/>
</dbReference>
<feature type="transmembrane region" description="Helical" evidence="1">
    <location>
        <begin position="20"/>
        <end position="40"/>
    </location>
</feature>
<gene>
    <name evidence="2" type="ORF">QBC41DRAFT_324464</name>
</gene>
<organism evidence="2 3">
    <name type="scientific">Cercophora samala</name>
    <dbReference type="NCBI Taxonomy" id="330535"/>
    <lineage>
        <taxon>Eukaryota</taxon>
        <taxon>Fungi</taxon>
        <taxon>Dikarya</taxon>
        <taxon>Ascomycota</taxon>
        <taxon>Pezizomycotina</taxon>
        <taxon>Sordariomycetes</taxon>
        <taxon>Sordariomycetidae</taxon>
        <taxon>Sordariales</taxon>
        <taxon>Lasiosphaeriaceae</taxon>
        <taxon>Cercophora</taxon>
    </lineage>
</organism>
<sequence>MNPDDEKRPRSRMALRRSRLWRIIKIVFFFATLHFLYQAFTFYINDDTICSPHGWKPFPRSRSAPPRKVYDLTMINTELDWLEIRLNSTWNEVDYFVVVESPRTFTNLPKPLHLKTALANASSPVTKYKSKIIYHEITYPQDFSPKSTWNVEDFQRNAMLTQVFPSLSGPFTPFPHDVLVISDIDEVPRPSTLSLLRHCSFPRRLTLSSRFYYYSFQYLHIGPEWPHPQATYYQGSNTLLPNDLRIGDGPWWRKYFEMGRLKNAAWHCSSCFETMGEMLTKMRSFSHAGMNQGVFRDRHRMVERVRKGKDLWDREGEEYQRVEGNEDLPGLLKGAEEKRRFGYMLDRDGEGAGFRDWKGE</sequence>
<dbReference type="GO" id="GO:0006044">
    <property type="term" value="P:N-acetylglucosamine metabolic process"/>
    <property type="evidence" value="ECO:0007669"/>
    <property type="project" value="TreeGrafter"/>
</dbReference>
<keyword evidence="1" id="KW-0472">Membrane</keyword>